<name>A0A1F7ZWG8_9EURO</name>
<dbReference type="InterPro" id="IPR050641">
    <property type="entry name" value="RIFMO-like"/>
</dbReference>
<dbReference type="Gene3D" id="3.30.70.2450">
    <property type="match status" value="1"/>
</dbReference>
<keyword evidence="2" id="KW-0285">Flavoprotein</keyword>
<comment type="cofactor">
    <cofactor evidence="1">
        <name>FAD</name>
        <dbReference type="ChEBI" id="CHEBI:57692"/>
    </cofactor>
</comment>
<dbReference type="Proteomes" id="UP000179179">
    <property type="component" value="Unassembled WGS sequence"/>
</dbReference>
<dbReference type="Gene3D" id="3.40.30.120">
    <property type="match status" value="1"/>
</dbReference>
<dbReference type="SUPFAM" id="SSF51905">
    <property type="entry name" value="FAD/NAD(P)-binding domain"/>
    <property type="match status" value="1"/>
</dbReference>
<reference evidence="7 8" key="1">
    <citation type="journal article" date="2016" name="Genome Biol. Evol.">
        <title>Draft genome sequence of an aflatoxigenic Aspergillus species, A. bombycis.</title>
        <authorList>
            <person name="Moore G.G."/>
            <person name="Mack B.M."/>
            <person name="Beltz S.B."/>
            <person name="Gilbert M.K."/>
        </authorList>
    </citation>
    <scope>NUCLEOTIDE SEQUENCE [LARGE SCALE GENOMIC DNA]</scope>
    <source>
        <strain evidence="8">NRRL 26010</strain>
    </source>
</reference>
<evidence type="ECO:0000259" key="6">
    <source>
        <dbReference type="Pfam" id="PF01494"/>
    </source>
</evidence>
<proteinExistence type="predicted"/>
<gene>
    <name evidence="7" type="ORF">ABOM_007604</name>
</gene>
<evidence type="ECO:0000256" key="5">
    <source>
        <dbReference type="SAM" id="MobiDB-lite"/>
    </source>
</evidence>
<evidence type="ECO:0000256" key="1">
    <source>
        <dbReference type="ARBA" id="ARBA00001974"/>
    </source>
</evidence>
<dbReference type="Gene3D" id="3.50.50.60">
    <property type="entry name" value="FAD/NAD(P)-binding domain"/>
    <property type="match status" value="1"/>
</dbReference>
<dbReference type="GO" id="GO:0016709">
    <property type="term" value="F:oxidoreductase activity, acting on paired donors, with incorporation or reduction of molecular oxygen, NAD(P)H as one donor, and incorporation of one atom of oxygen"/>
    <property type="evidence" value="ECO:0007669"/>
    <property type="project" value="UniProtKB-ARBA"/>
</dbReference>
<dbReference type="PANTHER" id="PTHR43004:SF19">
    <property type="entry name" value="BINDING MONOOXYGENASE, PUTATIVE (JCVI)-RELATED"/>
    <property type="match status" value="1"/>
</dbReference>
<dbReference type="Pfam" id="PF21274">
    <property type="entry name" value="Rng_hyd_C"/>
    <property type="match status" value="1"/>
</dbReference>
<dbReference type="STRING" id="109264.A0A1F7ZWG8"/>
<evidence type="ECO:0000256" key="3">
    <source>
        <dbReference type="ARBA" id="ARBA00022827"/>
    </source>
</evidence>
<protein>
    <recommendedName>
        <fullName evidence="6">FAD-binding domain-containing protein</fullName>
    </recommendedName>
</protein>
<evidence type="ECO:0000256" key="4">
    <source>
        <dbReference type="ARBA" id="ARBA00023002"/>
    </source>
</evidence>
<keyword evidence="4" id="KW-0560">Oxidoreductase</keyword>
<dbReference type="Pfam" id="PF01494">
    <property type="entry name" value="FAD_binding_3"/>
    <property type="match status" value="1"/>
</dbReference>
<evidence type="ECO:0000313" key="7">
    <source>
        <dbReference type="EMBL" id="OGM43821.1"/>
    </source>
</evidence>
<keyword evidence="3" id="KW-0274">FAD</keyword>
<organism evidence="7 8">
    <name type="scientific">Aspergillus bombycis</name>
    <dbReference type="NCBI Taxonomy" id="109264"/>
    <lineage>
        <taxon>Eukaryota</taxon>
        <taxon>Fungi</taxon>
        <taxon>Dikarya</taxon>
        <taxon>Ascomycota</taxon>
        <taxon>Pezizomycotina</taxon>
        <taxon>Eurotiomycetes</taxon>
        <taxon>Eurotiomycetidae</taxon>
        <taxon>Eurotiales</taxon>
        <taxon>Aspergillaceae</taxon>
        <taxon>Aspergillus</taxon>
    </lineage>
</organism>
<evidence type="ECO:0000313" key="8">
    <source>
        <dbReference type="Proteomes" id="UP000179179"/>
    </source>
</evidence>
<dbReference type="EMBL" id="LYCR01000064">
    <property type="protein sequence ID" value="OGM43821.1"/>
    <property type="molecule type" value="Genomic_DNA"/>
</dbReference>
<keyword evidence="8" id="KW-1185">Reference proteome</keyword>
<dbReference type="GeneID" id="34450994"/>
<accession>A0A1F7ZWG8</accession>
<dbReference type="RefSeq" id="XP_022387538.1">
    <property type="nucleotide sequence ID" value="XM_022534733.1"/>
</dbReference>
<comment type="caution">
    <text evidence="7">The sequence shown here is derived from an EMBL/GenBank/DDBJ whole genome shotgun (WGS) entry which is preliminary data.</text>
</comment>
<feature type="region of interest" description="Disordered" evidence="5">
    <location>
        <begin position="1"/>
        <end position="38"/>
    </location>
</feature>
<feature type="domain" description="FAD-binding" evidence="6">
    <location>
        <begin position="20"/>
        <end position="270"/>
    </location>
</feature>
<dbReference type="OrthoDB" id="2690153at2759"/>
<dbReference type="PANTHER" id="PTHR43004">
    <property type="entry name" value="TRK SYSTEM POTASSIUM UPTAKE PROTEIN"/>
    <property type="match status" value="1"/>
</dbReference>
<dbReference type="AlphaFoldDB" id="A0A1F7ZWG8"/>
<dbReference type="GO" id="GO:0071949">
    <property type="term" value="F:FAD binding"/>
    <property type="evidence" value="ECO:0007669"/>
    <property type="project" value="InterPro"/>
</dbReference>
<sequence>MTGKWFESTSWSDTGSSDKKSNQEAPAPKKQYSPSRGAALPQDQLEAILQAAAVERGTDIRRQHRVVDVEQNANGVTAIVVDSQGKETQIGGSYLIAADGNRSTVRELLQIPRNGRGHMQTIRSVLFRAPLEPYMQGVHQFNIDQPDLKAFMTTYNDGRWVLMFHDDVERDEPTLRSAINQAIGRSDIPIDIITTGRWDLAALVADTFQSGRVFLAGDAAHTLPPNRGGYGANTGIHDVDNLAWKLAAVLLGKSSPELLDTYDAERRPVALLRHDQIFARADYKVHLDKATPTGKKLDDNAMEFGQLYLSKGFIGVSNNLPRALKPDEWAGQPGTHVPHFWVTQGGNPFSILDVVGGDSWALVSESAEWGDVVAQADLRSLVSLKHVCIGRDVQFAGEGSFQEALGVSATGASLLRPDGYIAWRTEGMPANPAKCLNDVVAKVSFRANSRQN</sequence>
<dbReference type="InterPro" id="IPR036188">
    <property type="entry name" value="FAD/NAD-bd_sf"/>
</dbReference>
<dbReference type="InterPro" id="IPR002938">
    <property type="entry name" value="FAD-bd"/>
</dbReference>
<evidence type="ECO:0000256" key="2">
    <source>
        <dbReference type="ARBA" id="ARBA00022630"/>
    </source>
</evidence>
<dbReference type="PRINTS" id="PR00420">
    <property type="entry name" value="RNGMNOXGNASE"/>
</dbReference>